<dbReference type="EMBL" id="CAKXAJ010024994">
    <property type="protein sequence ID" value="CAH2233689.1"/>
    <property type="molecule type" value="Genomic_DNA"/>
</dbReference>
<name>A0A8S4RD60_9NEOP</name>
<organism evidence="3 4">
    <name type="scientific">Pararge aegeria aegeria</name>
    <dbReference type="NCBI Taxonomy" id="348720"/>
    <lineage>
        <taxon>Eukaryota</taxon>
        <taxon>Metazoa</taxon>
        <taxon>Ecdysozoa</taxon>
        <taxon>Arthropoda</taxon>
        <taxon>Hexapoda</taxon>
        <taxon>Insecta</taxon>
        <taxon>Pterygota</taxon>
        <taxon>Neoptera</taxon>
        <taxon>Endopterygota</taxon>
        <taxon>Lepidoptera</taxon>
        <taxon>Glossata</taxon>
        <taxon>Ditrysia</taxon>
        <taxon>Papilionoidea</taxon>
        <taxon>Nymphalidae</taxon>
        <taxon>Satyrinae</taxon>
        <taxon>Satyrini</taxon>
        <taxon>Parargina</taxon>
        <taxon>Pararge</taxon>
    </lineage>
</organism>
<reference evidence="3" key="1">
    <citation type="submission" date="2022-03" db="EMBL/GenBank/DDBJ databases">
        <authorList>
            <person name="Lindestad O."/>
        </authorList>
    </citation>
    <scope>NUCLEOTIDE SEQUENCE</scope>
</reference>
<protein>
    <submittedName>
        <fullName evidence="3">Jg4729 protein</fullName>
    </submittedName>
</protein>
<keyword evidence="4" id="KW-1185">Reference proteome</keyword>
<keyword evidence="2" id="KW-0472">Membrane</keyword>
<evidence type="ECO:0000313" key="3">
    <source>
        <dbReference type="EMBL" id="CAH2233689.1"/>
    </source>
</evidence>
<gene>
    <name evidence="3" type="primary">jg4729</name>
    <name evidence="3" type="ORF">PAEG_LOCUS11625</name>
</gene>
<evidence type="ECO:0000256" key="2">
    <source>
        <dbReference type="SAM" id="Phobius"/>
    </source>
</evidence>
<proteinExistence type="predicted"/>
<comment type="caution">
    <text evidence="3">The sequence shown here is derived from an EMBL/GenBank/DDBJ whole genome shotgun (WGS) entry which is preliminary data.</text>
</comment>
<dbReference type="Proteomes" id="UP000838756">
    <property type="component" value="Unassembled WGS sequence"/>
</dbReference>
<keyword evidence="2" id="KW-0812">Transmembrane</keyword>
<sequence>MTGQTDRPWEPSRPMKPVVARRESVSSKARRGATVPAVACAGASASVLTHSFYLRRYTHMMDWTNDLIFELRPVQADTHLGNGTA</sequence>
<feature type="transmembrane region" description="Helical" evidence="2">
    <location>
        <begin position="33"/>
        <end position="54"/>
    </location>
</feature>
<evidence type="ECO:0000256" key="1">
    <source>
        <dbReference type="SAM" id="MobiDB-lite"/>
    </source>
</evidence>
<accession>A0A8S4RD60</accession>
<evidence type="ECO:0000313" key="4">
    <source>
        <dbReference type="Proteomes" id="UP000838756"/>
    </source>
</evidence>
<keyword evidence="2" id="KW-1133">Transmembrane helix</keyword>
<feature type="region of interest" description="Disordered" evidence="1">
    <location>
        <begin position="1"/>
        <end position="33"/>
    </location>
</feature>
<dbReference type="AlphaFoldDB" id="A0A8S4RD60"/>